<proteinExistence type="predicted"/>
<organism evidence="2 3">
    <name type="scientific">Acrobeloides nanus</name>
    <dbReference type="NCBI Taxonomy" id="290746"/>
    <lineage>
        <taxon>Eukaryota</taxon>
        <taxon>Metazoa</taxon>
        <taxon>Ecdysozoa</taxon>
        <taxon>Nematoda</taxon>
        <taxon>Chromadorea</taxon>
        <taxon>Rhabditida</taxon>
        <taxon>Tylenchina</taxon>
        <taxon>Cephalobomorpha</taxon>
        <taxon>Cephaloboidea</taxon>
        <taxon>Cephalobidae</taxon>
        <taxon>Acrobeloides</taxon>
    </lineage>
</organism>
<evidence type="ECO:0000313" key="2">
    <source>
        <dbReference type="Proteomes" id="UP000887540"/>
    </source>
</evidence>
<reference evidence="3" key="1">
    <citation type="submission" date="2022-11" db="UniProtKB">
        <authorList>
            <consortium name="WormBaseParasite"/>
        </authorList>
    </citation>
    <scope>IDENTIFICATION</scope>
</reference>
<evidence type="ECO:0000313" key="3">
    <source>
        <dbReference type="WBParaSite" id="ACRNAN_scaffold7970.g22860.t1"/>
    </source>
</evidence>
<sequence>MNLVEIELPFDGRILDGSDQKLAERIVAVLASPTDETFAVTPEVAEVIRKLVGFCERGGNLAEIAEVDEEEEEENEEEEPAKSFEFAGLRTGALPADLHMNNLE</sequence>
<accession>A0A914EHS3</accession>
<dbReference type="Proteomes" id="UP000887540">
    <property type="component" value="Unplaced"/>
</dbReference>
<feature type="region of interest" description="Disordered" evidence="1">
    <location>
        <begin position="66"/>
        <end position="86"/>
    </location>
</feature>
<dbReference type="WBParaSite" id="ACRNAN_scaffold7970.g22860.t1">
    <property type="protein sequence ID" value="ACRNAN_scaffold7970.g22860.t1"/>
    <property type="gene ID" value="ACRNAN_scaffold7970.g22860"/>
</dbReference>
<keyword evidence="2" id="KW-1185">Reference proteome</keyword>
<evidence type="ECO:0000256" key="1">
    <source>
        <dbReference type="SAM" id="MobiDB-lite"/>
    </source>
</evidence>
<feature type="compositionally biased region" description="Acidic residues" evidence="1">
    <location>
        <begin position="66"/>
        <end position="79"/>
    </location>
</feature>
<protein>
    <submittedName>
        <fullName evidence="3">SKP1 component POZ domain-containing protein</fullName>
    </submittedName>
</protein>
<dbReference type="AlphaFoldDB" id="A0A914EHS3"/>
<name>A0A914EHS3_9BILA</name>